<keyword evidence="1" id="KW-0472">Membrane</keyword>
<dbReference type="Proteomes" id="UP001203207">
    <property type="component" value="Unassembled WGS sequence"/>
</dbReference>
<feature type="transmembrane region" description="Helical" evidence="1">
    <location>
        <begin position="180"/>
        <end position="208"/>
    </location>
</feature>
<evidence type="ECO:0000313" key="3">
    <source>
        <dbReference type="Proteomes" id="UP001203207"/>
    </source>
</evidence>
<dbReference type="Pfam" id="PF19656">
    <property type="entry name" value="DUF6159"/>
    <property type="match status" value="1"/>
</dbReference>
<evidence type="ECO:0000313" key="2">
    <source>
        <dbReference type="EMBL" id="MCL9816892.1"/>
    </source>
</evidence>
<accession>A0AAE3FWZ2</accession>
<keyword evidence="3" id="KW-1185">Reference proteome</keyword>
<feature type="transmembrane region" description="Helical" evidence="1">
    <location>
        <begin position="220"/>
        <end position="238"/>
    </location>
</feature>
<gene>
    <name evidence="2" type="ORF">AArcSt2_08045</name>
</gene>
<protein>
    <submittedName>
        <fullName evidence="2">DUF6159 family protein</fullName>
    </submittedName>
</protein>
<dbReference type="InterPro" id="IPR046157">
    <property type="entry name" value="DUF6159"/>
</dbReference>
<dbReference type="AlphaFoldDB" id="A0AAE3FWZ2"/>
<dbReference type="EMBL" id="JAKRVX010000002">
    <property type="protein sequence ID" value="MCL9816892.1"/>
    <property type="molecule type" value="Genomic_DNA"/>
</dbReference>
<sequence length="280" mass="30389">MGVFSRFHTGLKLTSESVKLLHQHPRLLIFPFCAASSSIALSVTVFFLMATASLFGGVRGWVALFFVYLSVAASVSFFTAALVHATAARLRGEVPPLRQSIMAAWKKRSPVFLWAAIAASVGLVLRWFTQSDSALTRVVGSAFMLGWIAMTFFVLPVIVFEKRPTRQLFARSLSLFRNTWGEVTSVGLGISLVHVLFATGLVSSIVLLTAALTTVVTLPSGVYVWGIVGAILLSYLFGKTVTAITKTVVYLHVHAELTPTQFPAATALVTDTHKSTETRH</sequence>
<feature type="transmembrane region" description="Helical" evidence="1">
    <location>
        <begin position="61"/>
        <end position="90"/>
    </location>
</feature>
<name>A0AAE3FWZ2_9EURY</name>
<feature type="transmembrane region" description="Helical" evidence="1">
    <location>
        <begin position="111"/>
        <end position="129"/>
    </location>
</feature>
<keyword evidence="1" id="KW-0812">Transmembrane</keyword>
<proteinExistence type="predicted"/>
<feature type="transmembrane region" description="Helical" evidence="1">
    <location>
        <begin position="27"/>
        <end position="55"/>
    </location>
</feature>
<feature type="transmembrane region" description="Helical" evidence="1">
    <location>
        <begin position="141"/>
        <end position="160"/>
    </location>
</feature>
<dbReference type="RefSeq" id="WP_250583767.1">
    <property type="nucleotide sequence ID" value="NZ_JAKRVX010000002.1"/>
</dbReference>
<comment type="caution">
    <text evidence="2">The sequence shown here is derived from an EMBL/GenBank/DDBJ whole genome shotgun (WGS) entry which is preliminary data.</text>
</comment>
<evidence type="ECO:0000256" key="1">
    <source>
        <dbReference type="SAM" id="Phobius"/>
    </source>
</evidence>
<reference evidence="2" key="2">
    <citation type="submission" date="2022-02" db="EMBL/GenBank/DDBJ databases">
        <authorList>
            <person name="Elcheninov A.G."/>
            <person name="Sorokin D.Y."/>
            <person name="Kublanov I.V."/>
        </authorList>
    </citation>
    <scope>NUCLEOTIDE SEQUENCE</scope>
    <source>
        <strain evidence="2">AArc-St2</strain>
    </source>
</reference>
<keyword evidence="1" id="KW-1133">Transmembrane helix</keyword>
<reference evidence="2" key="1">
    <citation type="journal article" date="2022" name="Syst. Appl. Microbiol.">
        <title>Natronocalculus amylovorans gen. nov., sp. nov., and Natranaeroarchaeum aerophilus sp. nov., dominant culturable amylolytic natronoarchaea from hypersaline soda lakes in southwestern Siberia.</title>
        <authorList>
            <person name="Sorokin D.Y."/>
            <person name="Elcheninov A.G."/>
            <person name="Khizhniak T.V."/>
            <person name="Koenen M."/>
            <person name="Bale N.J."/>
            <person name="Damste J.S.S."/>
            <person name="Kublanov I.V."/>
        </authorList>
    </citation>
    <scope>NUCLEOTIDE SEQUENCE</scope>
    <source>
        <strain evidence="2">AArc-St2</strain>
    </source>
</reference>
<organism evidence="2 3">
    <name type="scientific">Natronocalculus amylovorans</name>
    <dbReference type="NCBI Taxonomy" id="2917812"/>
    <lineage>
        <taxon>Archaea</taxon>
        <taxon>Methanobacteriati</taxon>
        <taxon>Methanobacteriota</taxon>
        <taxon>Stenosarchaea group</taxon>
        <taxon>Halobacteria</taxon>
        <taxon>Halobacteriales</taxon>
        <taxon>Haloferacaceae</taxon>
        <taxon>Natronocalculus</taxon>
    </lineage>
</organism>